<evidence type="ECO:0000313" key="4">
    <source>
        <dbReference type="EMBL" id="CAK9106216.1"/>
    </source>
</evidence>
<keyword evidence="2" id="KW-0472">Membrane</keyword>
<name>A0ABP0LPV0_9DINO</name>
<accession>A0ABP0LPV0</accession>
<gene>
    <name evidence="3" type="ORF">SCF082_LOCUS23833</name>
    <name evidence="4" type="ORF">SCF082_LOCUS49475</name>
</gene>
<evidence type="ECO:0008006" key="6">
    <source>
        <dbReference type="Google" id="ProtNLM"/>
    </source>
</evidence>
<feature type="compositionally biased region" description="Acidic residues" evidence="1">
    <location>
        <begin position="39"/>
        <end position="56"/>
    </location>
</feature>
<feature type="region of interest" description="Disordered" evidence="1">
    <location>
        <begin position="79"/>
        <end position="102"/>
    </location>
</feature>
<keyword evidence="2" id="KW-0812">Transmembrane</keyword>
<proteinExistence type="predicted"/>
<feature type="transmembrane region" description="Helical" evidence="2">
    <location>
        <begin position="12"/>
        <end position="35"/>
    </location>
</feature>
<keyword evidence="5" id="KW-1185">Reference proteome</keyword>
<evidence type="ECO:0000313" key="3">
    <source>
        <dbReference type="EMBL" id="CAK9041175.1"/>
    </source>
</evidence>
<dbReference type="EMBL" id="CAXAMM010042684">
    <property type="protein sequence ID" value="CAK9106216.1"/>
    <property type="molecule type" value="Genomic_DNA"/>
</dbReference>
<reference evidence="3 5" key="1">
    <citation type="submission" date="2024-02" db="EMBL/GenBank/DDBJ databases">
        <authorList>
            <person name="Chen Y."/>
            <person name="Shah S."/>
            <person name="Dougan E. K."/>
            <person name="Thang M."/>
            <person name="Chan C."/>
        </authorList>
    </citation>
    <scope>NUCLEOTIDE SEQUENCE [LARGE SCALE GENOMIC DNA]</scope>
</reference>
<dbReference type="EMBL" id="CAXAMM010017446">
    <property type="protein sequence ID" value="CAK9041175.1"/>
    <property type="molecule type" value="Genomic_DNA"/>
</dbReference>
<organism evidence="3 5">
    <name type="scientific">Durusdinium trenchii</name>
    <dbReference type="NCBI Taxonomy" id="1381693"/>
    <lineage>
        <taxon>Eukaryota</taxon>
        <taxon>Sar</taxon>
        <taxon>Alveolata</taxon>
        <taxon>Dinophyceae</taxon>
        <taxon>Suessiales</taxon>
        <taxon>Symbiodiniaceae</taxon>
        <taxon>Durusdinium</taxon>
    </lineage>
</organism>
<dbReference type="Proteomes" id="UP001642464">
    <property type="component" value="Unassembled WGS sequence"/>
</dbReference>
<evidence type="ECO:0000256" key="2">
    <source>
        <dbReference type="SAM" id="Phobius"/>
    </source>
</evidence>
<protein>
    <recommendedName>
        <fullName evidence="6">Secreted protein</fullName>
    </recommendedName>
</protein>
<keyword evidence="2" id="KW-1133">Transmembrane helix</keyword>
<sequence>MPSHVVIDGYFAAALAAEFHCVLMLIALTFALLLLPPHDDDDNDNDDNDDDSDTLDECEEVGLRIFSRNLSPHGLSGACSTQMGAAEGPARPESRSDLPAVWVPHLPPLDRQVGPHGAHRRVVPQPLVQC</sequence>
<evidence type="ECO:0000256" key="1">
    <source>
        <dbReference type="SAM" id="MobiDB-lite"/>
    </source>
</evidence>
<feature type="region of interest" description="Disordered" evidence="1">
    <location>
        <begin position="37"/>
        <end position="56"/>
    </location>
</feature>
<comment type="caution">
    <text evidence="3">The sequence shown here is derived from an EMBL/GenBank/DDBJ whole genome shotgun (WGS) entry which is preliminary data.</text>
</comment>
<evidence type="ECO:0000313" key="5">
    <source>
        <dbReference type="Proteomes" id="UP001642464"/>
    </source>
</evidence>